<keyword evidence="4 14" id="KW-1134">Transmembrane beta strand</keyword>
<keyword evidence="9" id="KW-0406">Ion transport</keyword>
<dbReference type="SUPFAM" id="SSF56935">
    <property type="entry name" value="Porins"/>
    <property type="match status" value="1"/>
</dbReference>
<keyword evidence="11 14" id="KW-0472">Membrane</keyword>
<dbReference type="Gene3D" id="2.60.40.1120">
    <property type="entry name" value="Carboxypeptidase-like, regulatory domain"/>
    <property type="match status" value="1"/>
</dbReference>
<proteinExistence type="inferred from homology"/>
<evidence type="ECO:0000256" key="11">
    <source>
        <dbReference type="ARBA" id="ARBA00023136"/>
    </source>
</evidence>
<comment type="similarity">
    <text evidence="2 14 15">Belongs to the TonB-dependent receptor family.</text>
</comment>
<evidence type="ECO:0000256" key="5">
    <source>
        <dbReference type="ARBA" id="ARBA00022496"/>
    </source>
</evidence>
<evidence type="ECO:0000313" key="19">
    <source>
        <dbReference type="EMBL" id="PST84929.1"/>
    </source>
</evidence>
<dbReference type="Gene3D" id="2.40.170.20">
    <property type="entry name" value="TonB-dependent receptor, beta-barrel domain"/>
    <property type="match status" value="1"/>
</dbReference>
<dbReference type="InterPro" id="IPR000531">
    <property type="entry name" value="Beta-barrel_TonB"/>
</dbReference>
<accession>A0A2T3HR74</accession>
<dbReference type="Pfam" id="PF13620">
    <property type="entry name" value="CarboxypepD_reg"/>
    <property type="match status" value="1"/>
</dbReference>
<evidence type="ECO:0000256" key="3">
    <source>
        <dbReference type="ARBA" id="ARBA00022448"/>
    </source>
</evidence>
<protein>
    <submittedName>
        <fullName evidence="19">TonB-dependent siderophore receptor</fullName>
    </submittedName>
</protein>
<evidence type="ECO:0000256" key="10">
    <source>
        <dbReference type="ARBA" id="ARBA00023077"/>
    </source>
</evidence>
<dbReference type="InterPro" id="IPR010917">
    <property type="entry name" value="TonB_rcpt_CS"/>
</dbReference>
<keyword evidence="6 14" id="KW-0812">Transmembrane</keyword>
<evidence type="ECO:0000259" key="17">
    <source>
        <dbReference type="Pfam" id="PF00593"/>
    </source>
</evidence>
<feature type="signal peptide" evidence="16">
    <location>
        <begin position="1"/>
        <end position="20"/>
    </location>
</feature>
<evidence type="ECO:0000256" key="2">
    <source>
        <dbReference type="ARBA" id="ARBA00009810"/>
    </source>
</evidence>
<evidence type="ECO:0000256" key="14">
    <source>
        <dbReference type="PROSITE-ProRule" id="PRU01360"/>
    </source>
</evidence>
<dbReference type="Gene3D" id="2.170.130.10">
    <property type="entry name" value="TonB-dependent receptor, plug domain"/>
    <property type="match status" value="1"/>
</dbReference>
<feature type="domain" description="TonB-dependent receptor-like beta-barrel" evidence="17">
    <location>
        <begin position="312"/>
        <end position="775"/>
    </location>
</feature>
<feature type="domain" description="TonB-dependent receptor plug" evidence="18">
    <location>
        <begin position="136"/>
        <end position="229"/>
    </location>
</feature>
<dbReference type="InterPro" id="IPR010105">
    <property type="entry name" value="TonB_sidphr_rcpt"/>
</dbReference>
<keyword evidence="13 14" id="KW-0998">Cell outer membrane</keyword>
<dbReference type="GO" id="GO:0038023">
    <property type="term" value="F:signaling receptor activity"/>
    <property type="evidence" value="ECO:0007669"/>
    <property type="project" value="InterPro"/>
</dbReference>
<dbReference type="PANTHER" id="PTHR32552:SF68">
    <property type="entry name" value="FERRICHROME OUTER MEMBRANE TRANSPORTER_PHAGE RECEPTOR"/>
    <property type="match status" value="1"/>
</dbReference>
<keyword evidence="5" id="KW-0410">Iron transport</keyword>
<evidence type="ECO:0000256" key="6">
    <source>
        <dbReference type="ARBA" id="ARBA00022692"/>
    </source>
</evidence>
<dbReference type="InterPro" id="IPR013784">
    <property type="entry name" value="Carb-bd-like_fold"/>
</dbReference>
<feature type="chain" id="PRO_5015734887" evidence="16">
    <location>
        <begin position="21"/>
        <end position="803"/>
    </location>
</feature>
<keyword evidence="7 16" id="KW-0732">Signal</keyword>
<name>A0A2T3HR74_9SPHI</name>
<evidence type="ECO:0000256" key="16">
    <source>
        <dbReference type="SAM" id="SignalP"/>
    </source>
</evidence>
<dbReference type="SUPFAM" id="SSF49452">
    <property type="entry name" value="Starch-binding domain-like"/>
    <property type="match status" value="1"/>
</dbReference>
<dbReference type="PROSITE" id="PS52016">
    <property type="entry name" value="TONB_DEPENDENT_REC_3"/>
    <property type="match status" value="1"/>
</dbReference>
<organism evidence="19 20">
    <name type="scientific">Pedobacter yulinensis</name>
    <dbReference type="NCBI Taxonomy" id="2126353"/>
    <lineage>
        <taxon>Bacteria</taxon>
        <taxon>Pseudomonadati</taxon>
        <taxon>Bacteroidota</taxon>
        <taxon>Sphingobacteriia</taxon>
        <taxon>Sphingobacteriales</taxon>
        <taxon>Sphingobacteriaceae</taxon>
        <taxon>Pedobacter</taxon>
    </lineage>
</organism>
<evidence type="ECO:0000313" key="20">
    <source>
        <dbReference type="Proteomes" id="UP000240912"/>
    </source>
</evidence>
<keyword evidence="8" id="KW-0408">Iron</keyword>
<comment type="caution">
    <text evidence="19">The sequence shown here is derived from an EMBL/GenBank/DDBJ whole genome shotgun (WGS) entry which is preliminary data.</text>
</comment>
<evidence type="ECO:0000256" key="15">
    <source>
        <dbReference type="RuleBase" id="RU003357"/>
    </source>
</evidence>
<keyword evidence="12 19" id="KW-0675">Receptor</keyword>
<dbReference type="RefSeq" id="WP_107213165.1">
    <property type="nucleotide sequence ID" value="NZ_KZ686268.1"/>
</dbReference>
<dbReference type="EMBL" id="PYLS01000001">
    <property type="protein sequence ID" value="PST84929.1"/>
    <property type="molecule type" value="Genomic_DNA"/>
</dbReference>
<dbReference type="OrthoDB" id="9775095at2"/>
<evidence type="ECO:0000256" key="13">
    <source>
        <dbReference type="ARBA" id="ARBA00023237"/>
    </source>
</evidence>
<evidence type="ECO:0000256" key="12">
    <source>
        <dbReference type="ARBA" id="ARBA00023170"/>
    </source>
</evidence>
<dbReference type="PROSITE" id="PS01156">
    <property type="entry name" value="TONB_DEPENDENT_REC_2"/>
    <property type="match status" value="1"/>
</dbReference>
<dbReference type="GO" id="GO:0015344">
    <property type="term" value="F:siderophore uptake transmembrane transporter activity"/>
    <property type="evidence" value="ECO:0007669"/>
    <property type="project" value="TreeGrafter"/>
</dbReference>
<evidence type="ECO:0000256" key="4">
    <source>
        <dbReference type="ARBA" id="ARBA00022452"/>
    </source>
</evidence>
<evidence type="ECO:0000256" key="8">
    <source>
        <dbReference type="ARBA" id="ARBA00023004"/>
    </source>
</evidence>
<dbReference type="InterPro" id="IPR036942">
    <property type="entry name" value="Beta-barrel_TonB_sf"/>
</dbReference>
<dbReference type="AlphaFoldDB" id="A0A2T3HR74"/>
<evidence type="ECO:0000256" key="1">
    <source>
        <dbReference type="ARBA" id="ARBA00004571"/>
    </source>
</evidence>
<dbReference type="NCBIfam" id="TIGR01783">
    <property type="entry name" value="TonB-siderophor"/>
    <property type="match status" value="1"/>
</dbReference>
<dbReference type="Pfam" id="PF07715">
    <property type="entry name" value="Plug"/>
    <property type="match status" value="1"/>
</dbReference>
<reference evidence="19 20" key="1">
    <citation type="submission" date="2018-03" db="EMBL/GenBank/DDBJ databases">
        <authorList>
            <person name="Keele B.F."/>
        </authorList>
    </citation>
    <scope>NUCLEOTIDE SEQUENCE [LARGE SCALE GENOMIC DNA]</scope>
    <source>
        <strain evidence="19 20">YL28-9</strain>
    </source>
</reference>
<dbReference type="GO" id="GO:0030246">
    <property type="term" value="F:carbohydrate binding"/>
    <property type="evidence" value="ECO:0007669"/>
    <property type="project" value="InterPro"/>
</dbReference>
<dbReference type="InterPro" id="IPR012910">
    <property type="entry name" value="Plug_dom"/>
</dbReference>
<evidence type="ECO:0000256" key="7">
    <source>
        <dbReference type="ARBA" id="ARBA00022729"/>
    </source>
</evidence>
<keyword evidence="20" id="KW-1185">Reference proteome</keyword>
<evidence type="ECO:0000259" key="18">
    <source>
        <dbReference type="Pfam" id="PF07715"/>
    </source>
</evidence>
<dbReference type="Proteomes" id="UP000240912">
    <property type="component" value="Unassembled WGS sequence"/>
</dbReference>
<dbReference type="GO" id="GO:0015891">
    <property type="term" value="P:siderophore transport"/>
    <property type="evidence" value="ECO:0007669"/>
    <property type="project" value="InterPro"/>
</dbReference>
<dbReference type="CDD" id="cd01347">
    <property type="entry name" value="ligand_gated_channel"/>
    <property type="match status" value="1"/>
</dbReference>
<keyword evidence="10 15" id="KW-0798">TonB box</keyword>
<dbReference type="InterPro" id="IPR037066">
    <property type="entry name" value="Plug_dom_sf"/>
</dbReference>
<dbReference type="InterPro" id="IPR039426">
    <property type="entry name" value="TonB-dep_rcpt-like"/>
</dbReference>
<dbReference type="GO" id="GO:0009279">
    <property type="term" value="C:cell outer membrane"/>
    <property type="evidence" value="ECO:0007669"/>
    <property type="project" value="UniProtKB-SubCell"/>
</dbReference>
<gene>
    <name evidence="19" type="ORF">C7T94_02065</name>
</gene>
<keyword evidence="3 14" id="KW-0813">Transport</keyword>
<dbReference type="PANTHER" id="PTHR32552">
    <property type="entry name" value="FERRICHROME IRON RECEPTOR-RELATED"/>
    <property type="match status" value="1"/>
</dbReference>
<sequence length="803" mass="87650">MLKTIFTIVICFCFSWTALAQQPAGSIEGRIITADGEAASGVTVRLKGKGLETYTDDAGRYHFLRLRAGTYVVRVSAIGLKATEQTVSVTAGAVQADFSLSENLSQLEDIHIRGERANKFAVKSSEGVARMPLTNLENPQVYTSISKDLMKEQVVVNLSDALKNSSGIDKLWSSTGRAGDGAAFYQLRGFTIQPSMVNGIASLTNGDIDPVNIEKIEVIKGPSGTLFGGALTNFGGLLNLVTKRPQEQAFGELGYTTGSFRTNRLTADLTGPINQKKTLLARVNAAYHNQESFQDAGFRKTLTLSPAIEYRISERTRLNLYAEFYQAEATNPLMVFLNRSRALIARSPEALNMDFSKSYTNNDITVKTPSTNLNGVLTHRLSEQWRSQTSFSQSYRKSDGLYQYVMFIGPTDAELSRYVAYLNAASSAFNLQQNFTGDFKIGGLRNRVVIGVDYLAQRTVNANSPYIVFDKVSTLGNPANYASMNRQAIESRLAASTAAPTKGRNSNYVYSAYVSDVLNLSETLMAMLSLRVDRFDNKPSFDQVSGNSLPNGYLQTAFSPKFGLVYQVLKDRVSLFGNYMNGFKNVAPVVQPVPDVSGIFKPQQANQVEGGVKLDLLNGRLGMTASYYDIRVDNMTRSEQIVRNGTPLNITVQDGAQKSSGFEIDLQVNPISGLNIVAGYSHNNSKMTRSAANVEGLRPVSAGPADLANVWISYQVQGGPLEGLGAGLGGNYAGKNLITNNTVTGAFTIPAYTVANATLFYNFGKYRLGVKADNLTNERYFKGWTTIEPQLPRSVLANLSLRF</sequence>
<evidence type="ECO:0000256" key="9">
    <source>
        <dbReference type="ARBA" id="ARBA00023065"/>
    </source>
</evidence>
<comment type="subcellular location">
    <subcellularLocation>
        <location evidence="1 14">Cell outer membrane</location>
        <topology evidence="1 14">Multi-pass membrane protein</topology>
    </subcellularLocation>
</comment>
<dbReference type="Pfam" id="PF00593">
    <property type="entry name" value="TonB_dep_Rec_b-barrel"/>
    <property type="match status" value="1"/>
</dbReference>